<reference evidence="1" key="1">
    <citation type="submission" date="2023-07" db="EMBL/GenBank/DDBJ databases">
        <title>Sorghum-associated microbial communities from plants grown in Nebraska, USA.</title>
        <authorList>
            <person name="Schachtman D."/>
        </authorList>
    </citation>
    <scope>NUCLEOTIDE SEQUENCE</scope>
    <source>
        <strain evidence="1">2697</strain>
    </source>
</reference>
<name>A0ACC6KZD1_9SPHI</name>
<organism evidence="1 2">
    <name type="scientific">Pedobacter africanus</name>
    <dbReference type="NCBI Taxonomy" id="151894"/>
    <lineage>
        <taxon>Bacteria</taxon>
        <taxon>Pseudomonadati</taxon>
        <taxon>Bacteroidota</taxon>
        <taxon>Sphingobacteriia</taxon>
        <taxon>Sphingobacteriales</taxon>
        <taxon>Sphingobacteriaceae</taxon>
        <taxon>Pedobacter</taxon>
    </lineage>
</organism>
<dbReference type="EMBL" id="JAVDTF010000003">
    <property type="protein sequence ID" value="MDR6784704.1"/>
    <property type="molecule type" value="Genomic_DNA"/>
</dbReference>
<dbReference type="Proteomes" id="UP001246858">
    <property type="component" value="Unassembled WGS sequence"/>
</dbReference>
<evidence type="ECO:0000313" key="1">
    <source>
        <dbReference type="EMBL" id="MDR6784704.1"/>
    </source>
</evidence>
<protein>
    <submittedName>
        <fullName evidence="1">Uncharacterized protein</fullName>
    </submittedName>
</protein>
<sequence length="526" mass="59859">MKNILTLVFVCISTIVFGQEKYWQQQVRYDIDVVLNDQEKSLRGFETVTYKNNSPSNLDFIWFHIWPNAYKNENTALFKQLKNDTARAGKLDKYTPGSIEGLNFKINGKVALTEPHPNPDYIDIIKVKLASALKPGDSVKISTDFKVKLPSYFSRSGFADGEFMVCQWYPKPAVFDKNGWHEFPYLDMGEYYSDYASFNVNITVPADYVVGATGVLQNADELAEYKRIGAKNVANRTAKPVLYAAKNKKGIKKLNYKMRNVPDFAWFADKDFVIQYDTAKLASGKVVDAFTYYHNKDSTLWNYSIDYAKDAVKSYSKWIGDYEYPVVQVVEGPKNNSSGGMEYPTITLITSPDAKKESLDAVIAHEVGHNWFMSMLGSNERQHAWQDEGLNTYFQFRYEAEKYRSNSIFGDAIPVEVRALPSDKFLNAIYGALSGIPMKSAIDVPSDRFNSSDDYSTASYLKAALWLYVLESGVGREKMDAAFKHYFKLWSGKHPQPADLKAAFEESLGTNLDRYFQLLNKEGKFE</sequence>
<evidence type="ECO:0000313" key="2">
    <source>
        <dbReference type="Proteomes" id="UP001246858"/>
    </source>
</evidence>
<gene>
    <name evidence="1" type="ORF">J2X78_003278</name>
</gene>
<keyword evidence="2" id="KW-1185">Reference proteome</keyword>
<comment type="caution">
    <text evidence="1">The sequence shown here is derived from an EMBL/GenBank/DDBJ whole genome shotgun (WGS) entry which is preliminary data.</text>
</comment>
<proteinExistence type="predicted"/>
<accession>A0ACC6KZD1</accession>